<gene>
    <name evidence="2" type="ORF">FBZ89_12428</name>
</gene>
<evidence type="ECO:0000256" key="1">
    <source>
        <dbReference type="SAM" id="SignalP"/>
    </source>
</evidence>
<comment type="caution">
    <text evidence="2">The sequence shown here is derived from an EMBL/GenBank/DDBJ whole genome shotgun (WGS) entry which is preliminary data.</text>
</comment>
<dbReference type="OrthoDB" id="1094230at2"/>
<evidence type="ECO:0000313" key="3">
    <source>
        <dbReference type="Proteomes" id="UP000319859"/>
    </source>
</evidence>
<accession>A0A560ET34</accession>
<name>A0A560ET34_9PROT</name>
<protein>
    <recommendedName>
        <fullName evidence="4">Poly(3-hydroxybutyrate) depolymerase</fullName>
    </recommendedName>
</protein>
<evidence type="ECO:0000313" key="2">
    <source>
        <dbReference type="EMBL" id="TWB12415.1"/>
    </source>
</evidence>
<dbReference type="RefSeq" id="WP_145753430.1">
    <property type="nucleotide sequence ID" value="NZ_VITN01000024.1"/>
</dbReference>
<dbReference type="SUPFAM" id="SSF53474">
    <property type="entry name" value="alpha/beta-Hydrolases"/>
    <property type="match status" value="1"/>
</dbReference>
<dbReference type="InterPro" id="IPR029058">
    <property type="entry name" value="AB_hydrolase_fold"/>
</dbReference>
<reference evidence="2 3" key="1">
    <citation type="submission" date="2019-06" db="EMBL/GenBank/DDBJ databases">
        <title>Genomic Encyclopedia of Type Strains, Phase IV (KMG-V): Genome sequencing to study the core and pangenomes of soil and plant-associated prokaryotes.</title>
        <authorList>
            <person name="Whitman W."/>
        </authorList>
    </citation>
    <scope>NUCLEOTIDE SEQUENCE [LARGE SCALE GENOMIC DNA]</scope>
    <source>
        <strain evidence="2 3">BR 11880</strain>
    </source>
</reference>
<organism evidence="2 3">
    <name type="scientific">Nitrospirillum amazonense</name>
    <dbReference type="NCBI Taxonomy" id="28077"/>
    <lineage>
        <taxon>Bacteria</taxon>
        <taxon>Pseudomonadati</taxon>
        <taxon>Pseudomonadota</taxon>
        <taxon>Alphaproteobacteria</taxon>
        <taxon>Rhodospirillales</taxon>
        <taxon>Azospirillaceae</taxon>
        <taxon>Nitrospirillum</taxon>
    </lineage>
</organism>
<sequence>MRMWLRMMAVMAALACCAAARAQDCPGVEALRGAALLVSYGGVDFSVSVPEKCRAMQCGLIVDVHGATMTVDEQERAFHLRGLGAAAEGYGAPSPYIVVQPQAPGHPPQWRPDLSETVMGFAKCVSAALNVAPGRRHFGGFSQGAYMTAHFYCENSGFFASFAAVAGGAEMIKECLGGPHAPLLFIQGRSDTFVPFDYAREMLDVMKDRLPRQQAKGPDETIYTSHDMTVDVLLHDASGGMVGGHCVPGGEGRVGCPASFNAGERVLRFYIASAADKTEKPHS</sequence>
<dbReference type="EMBL" id="VITN01000024">
    <property type="protein sequence ID" value="TWB12415.1"/>
    <property type="molecule type" value="Genomic_DNA"/>
</dbReference>
<feature type="signal peptide" evidence="1">
    <location>
        <begin position="1"/>
        <end position="22"/>
    </location>
</feature>
<dbReference type="Proteomes" id="UP000319859">
    <property type="component" value="Unassembled WGS sequence"/>
</dbReference>
<feature type="chain" id="PRO_5021866212" description="Poly(3-hydroxybutyrate) depolymerase" evidence="1">
    <location>
        <begin position="23"/>
        <end position="283"/>
    </location>
</feature>
<proteinExistence type="predicted"/>
<dbReference type="AlphaFoldDB" id="A0A560ET34"/>
<dbReference type="Gene3D" id="3.40.50.1820">
    <property type="entry name" value="alpha/beta hydrolase"/>
    <property type="match status" value="1"/>
</dbReference>
<keyword evidence="1" id="KW-0732">Signal</keyword>
<evidence type="ECO:0008006" key="4">
    <source>
        <dbReference type="Google" id="ProtNLM"/>
    </source>
</evidence>